<evidence type="ECO:0000256" key="1">
    <source>
        <dbReference type="SAM" id="Phobius"/>
    </source>
</evidence>
<keyword evidence="1" id="KW-0812">Transmembrane</keyword>
<dbReference type="AlphaFoldDB" id="A0A0E9S8V4"/>
<keyword evidence="1" id="KW-1133">Transmembrane helix</keyword>
<accession>A0A0E9S8V4</accession>
<feature type="transmembrane region" description="Helical" evidence="1">
    <location>
        <begin position="18"/>
        <end position="42"/>
    </location>
</feature>
<evidence type="ECO:0000313" key="2">
    <source>
        <dbReference type="EMBL" id="JAH36953.1"/>
    </source>
</evidence>
<name>A0A0E9S8V4_ANGAN</name>
<sequence>MLYILYITRTAYTKYMCVIYVMCVIYIYIFMCVYVYVCMYVYSIYEGVRERVFCLLS</sequence>
<organism evidence="2">
    <name type="scientific">Anguilla anguilla</name>
    <name type="common">European freshwater eel</name>
    <name type="synonym">Muraena anguilla</name>
    <dbReference type="NCBI Taxonomy" id="7936"/>
    <lineage>
        <taxon>Eukaryota</taxon>
        <taxon>Metazoa</taxon>
        <taxon>Chordata</taxon>
        <taxon>Craniata</taxon>
        <taxon>Vertebrata</taxon>
        <taxon>Euteleostomi</taxon>
        <taxon>Actinopterygii</taxon>
        <taxon>Neopterygii</taxon>
        <taxon>Teleostei</taxon>
        <taxon>Anguilliformes</taxon>
        <taxon>Anguillidae</taxon>
        <taxon>Anguilla</taxon>
    </lineage>
</organism>
<reference evidence="2" key="1">
    <citation type="submission" date="2014-11" db="EMBL/GenBank/DDBJ databases">
        <authorList>
            <person name="Amaro Gonzalez C."/>
        </authorList>
    </citation>
    <scope>NUCLEOTIDE SEQUENCE</scope>
</reference>
<keyword evidence="1" id="KW-0472">Membrane</keyword>
<dbReference type="EMBL" id="GBXM01071624">
    <property type="protein sequence ID" value="JAH36953.1"/>
    <property type="molecule type" value="Transcribed_RNA"/>
</dbReference>
<protein>
    <submittedName>
        <fullName evidence="2">Uncharacterized protein</fullName>
    </submittedName>
</protein>
<reference evidence="2" key="2">
    <citation type="journal article" date="2015" name="Fish Shellfish Immunol.">
        <title>Early steps in the European eel (Anguilla anguilla)-Vibrio vulnificus interaction in the gills: Role of the RtxA13 toxin.</title>
        <authorList>
            <person name="Callol A."/>
            <person name="Pajuelo D."/>
            <person name="Ebbesson L."/>
            <person name="Teles M."/>
            <person name="MacKenzie S."/>
            <person name="Amaro C."/>
        </authorList>
    </citation>
    <scope>NUCLEOTIDE SEQUENCE</scope>
</reference>
<proteinExistence type="predicted"/>